<protein>
    <submittedName>
        <fullName evidence="9">PTS fructose transporter subunit IIA</fullName>
    </submittedName>
</protein>
<evidence type="ECO:0000259" key="8">
    <source>
        <dbReference type="PROSITE" id="PS51096"/>
    </source>
</evidence>
<keyword evidence="6" id="KW-0598">Phosphotransferase system</keyword>
<dbReference type="InterPro" id="IPR036662">
    <property type="entry name" value="PTS_EIIA_man-typ_sf"/>
</dbReference>
<dbReference type="GO" id="GO:0005737">
    <property type="term" value="C:cytoplasm"/>
    <property type="evidence" value="ECO:0007669"/>
    <property type="project" value="UniProtKB-SubCell"/>
</dbReference>
<evidence type="ECO:0000256" key="6">
    <source>
        <dbReference type="ARBA" id="ARBA00022683"/>
    </source>
</evidence>
<organism evidence="9 10">
    <name type="scientific">Trabulsiella odontotermitis</name>
    <dbReference type="NCBI Taxonomy" id="379893"/>
    <lineage>
        <taxon>Bacteria</taxon>
        <taxon>Pseudomonadati</taxon>
        <taxon>Pseudomonadota</taxon>
        <taxon>Gammaproteobacteria</taxon>
        <taxon>Enterobacterales</taxon>
        <taxon>Enterobacteriaceae</taxon>
        <taxon>Trabulsiella</taxon>
    </lineage>
</organism>
<dbReference type="InterPro" id="IPR051471">
    <property type="entry name" value="Bacterial_PTS_sugar_comp"/>
</dbReference>
<feature type="domain" description="PTS EIIA type-4" evidence="8">
    <location>
        <begin position="1"/>
        <end position="137"/>
    </location>
</feature>
<keyword evidence="5" id="KW-0808">Transferase</keyword>
<dbReference type="PROSITE" id="PS51096">
    <property type="entry name" value="PTS_EIIA_TYPE_4"/>
    <property type="match status" value="1"/>
</dbReference>
<keyword evidence="3" id="KW-0963">Cytoplasm</keyword>
<dbReference type="InterPro" id="IPR033887">
    <property type="entry name" value="PTS_IIA_man"/>
</dbReference>
<dbReference type="GO" id="GO:0009401">
    <property type="term" value="P:phosphoenolpyruvate-dependent sugar phosphotransferase system"/>
    <property type="evidence" value="ECO:0007669"/>
    <property type="project" value="UniProtKB-KW"/>
</dbReference>
<dbReference type="OrthoDB" id="3183705at2"/>
<dbReference type="GO" id="GO:0016301">
    <property type="term" value="F:kinase activity"/>
    <property type="evidence" value="ECO:0007669"/>
    <property type="project" value="UniProtKB-KW"/>
</dbReference>
<proteinExistence type="predicted"/>
<accession>A0A0L0GGK6</accession>
<evidence type="ECO:0000256" key="2">
    <source>
        <dbReference type="ARBA" id="ARBA00022448"/>
    </source>
</evidence>
<dbReference type="Proteomes" id="UP000037393">
    <property type="component" value="Unassembled WGS sequence"/>
</dbReference>
<dbReference type="GO" id="GO:0016020">
    <property type="term" value="C:membrane"/>
    <property type="evidence" value="ECO:0007669"/>
    <property type="project" value="InterPro"/>
</dbReference>
<dbReference type="InterPro" id="IPR004701">
    <property type="entry name" value="PTS_EIIA_man-typ"/>
</dbReference>
<evidence type="ECO:0000256" key="1">
    <source>
        <dbReference type="ARBA" id="ARBA00004496"/>
    </source>
</evidence>
<comment type="subcellular location">
    <subcellularLocation>
        <location evidence="1">Cytoplasm</location>
    </subcellularLocation>
</comment>
<evidence type="ECO:0000313" key="9">
    <source>
        <dbReference type="EMBL" id="KNC88112.1"/>
    </source>
</evidence>
<evidence type="ECO:0000313" key="10">
    <source>
        <dbReference type="Proteomes" id="UP000037393"/>
    </source>
</evidence>
<dbReference type="PATRIC" id="fig|379893.4.peg.2354"/>
<evidence type="ECO:0000256" key="3">
    <source>
        <dbReference type="ARBA" id="ARBA00022490"/>
    </source>
</evidence>
<evidence type="ECO:0000256" key="5">
    <source>
        <dbReference type="ARBA" id="ARBA00022679"/>
    </source>
</evidence>
<keyword evidence="10" id="KW-1185">Reference proteome</keyword>
<dbReference type="Pfam" id="PF03610">
    <property type="entry name" value="EIIA-man"/>
    <property type="match status" value="1"/>
</dbReference>
<reference evidence="9 10" key="1">
    <citation type="journal article" date="2015" name="Appl. Environ. Microbiol.">
        <title>The Enterobacterium Trabulsiella odontotermitis Presents Novel Adaptations Related to Its Association with Fungus-Growing Termites.</title>
        <authorList>
            <person name="Sapountzis P."/>
            <person name="Gruntjes T."/>
            <person name="Otani S."/>
            <person name="Estevez J."/>
            <person name="da Costa R.R."/>
            <person name="Plunkett G.3rd."/>
            <person name="Perna N.T."/>
            <person name="Poulsen M."/>
        </authorList>
    </citation>
    <scope>NUCLEOTIDE SEQUENCE [LARGE SCALE GENOMIC DNA]</scope>
    <source>
        <strain evidence="9 10">12</strain>
    </source>
</reference>
<name>A0A0L0GGK6_9ENTR</name>
<sequence length="142" mass="15080">MIHVIVASHGPLATAMRESAEMVYGALPHVFTVTLTSEKGIEGFKQDFAQVLDTASRGADGVLVLCDMQSGTPWNVACQYAFSPEVAPPVNVIGGVNLPMLLQTDEVLNLRDVNAAAAQLLALTQPTLVVAEANTRVQSDDF</sequence>
<gene>
    <name evidence="9" type="ORF">GM31_11565</name>
</gene>
<dbReference type="CDD" id="cd00006">
    <property type="entry name" value="PTS_IIA_man"/>
    <property type="match status" value="1"/>
</dbReference>
<dbReference type="AlphaFoldDB" id="A0A0L0GGK6"/>
<keyword evidence="4" id="KW-0762">Sugar transport</keyword>
<dbReference type="RefSeq" id="WP_049858339.1">
    <property type="nucleotide sequence ID" value="NZ_JNGI01000185.1"/>
</dbReference>
<evidence type="ECO:0000256" key="4">
    <source>
        <dbReference type="ARBA" id="ARBA00022597"/>
    </source>
</evidence>
<dbReference type="STRING" id="379893.GCA_001297775_01993"/>
<dbReference type="Gene3D" id="3.40.50.510">
    <property type="entry name" value="Phosphotransferase system, mannose-type IIA component"/>
    <property type="match status" value="1"/>
</dbReference>
<keyword evidence="2" id="KW-0813">Transport</keyword>
<evidence type="ECO:0000256" key="7">
    <source>
        <dbReference type="ARBA" id="ARBA00022777"/>
    </source>
</evidence>
<dbReference type="EMBL" id="JNGI01000185">
    <property type="protein sequence ID" value="KNC88112.1"/>
    <property type="molecule type" value="Genomic_DNA"/>
</dbReference>
<keyword evidence="7" id="KW-0418">Kinase</keyword>
<dbReference type="SUPFAM" id="SSF53062">
    <property type="entry name" value="PTS system fructose IIA component-like"/>
    <property type="match status" value="1"/>
</dbReference>
<dbReference type="PANTHER" id="PTHR33799:SF1">
    <property type="entry name" value="PTS SYSTEM MANNOSE-SPECIFIC EIIAB COMPONENT-RELATED"/>
    <property type="match status" value="1"/>
</dbReference>
<dbReference type="PANTHER" id="PTHR33799">
    <property type="entry name" value="PTS PERMEASE-RELATED-RELATED"/>
    <property type="match status" value="1"/>
</dbReference>
<comment type="caution">
    <text evidence="9">The sequence shown here is derived from an EMBL/GenBank/DDBJ whole genome shotgun (WGS) entry which is preliminary data.</text>
</comment>